<dbReference type="EMBL" id="AFGF01000102">
    <property type="protein sequence ID" value="EGO63631.1"/>
    <property type="molecule type" value="Genomic_DNA"/>
</dbReference>
<feature type="domain" description="Exonuclease VII large subunit C-terminal" evidence="7">
    <location>
        <begin position="122"/>
        <end position="338"/>
    </location>
</feature>
<dbReference type="Pfam" id="PF02601">
    <property type="entry name" value="Exonuc_VII_L"/>
    <property type="match status" value="1"/>
</dbReference>
<evidence type="ECO:0000313" key="10">
    <source>
        <dbReference type="Proteomes" id="UP000003240"/>
    </source>
</evidence>
<evidence type="ECO:0000259" key="7">
    <source>
        <dbReference type="Pfam" id="PF02601"/>
    </source>
</evidence>
<name>F7NJY4_9FIRM</name>
<dbReference type="GO" id="GO:0006308">
    <property type="term" value="P:DNA catabolic process"/>
    <property type="evidence" value="ECO:0007669"/>
    <property type="project" value="UniProtKB-UniRule"/>
</dbReference>
<evidence type="ECO:0000256" key="1">
    <source>
        <dbReference type="ARBA" id="ARBA00022490"/>
    </source>
</evidence>
<keyword evidence="10" id="KW-1185">Reference proteome</keyword>
<keyword evidence="4 5" id="KW-0269">Exonuclease</keyword>
<dbReference type="PANTHER" id="PTHR30008">
    <property type="entry name" value="EXODEOXYRIBONUCLEASE 7 LARGE SUBUNIT"/>
    <property type="match status" value="1"/>
</dbReference>
<evidence type="ECO:0000256" key="3">
    <source>
        <dbReference type="ARBA" id="ARBA00022801"/>
    </source>
</evidence>
<dbReference type="EC" id="3.1.11.6" evidence="5"/>
<dbReference type="GO" id="GO:0005737">
    <property type="term" value="C:cytoplasm"/>
    <property type="evidence" value="ECO:0007669"/>
    <property type="project" value="UniProtKB-SubCell"/>
</dbReference>
<dbReference type="PANTHER" id="PTHR30008:SF0">
    <property type="entry name" value="EXODEOXYRIBONUCLEASE 7 LARGE SUBUNIT"/>
    <property type="match status" value="1"/>
</dbReference>
<evidence type="ECO:0000313" key="9">
    <source>
        <dbReference type="EMBL" id="EGO63631.1"/>
    </source>
</evidence>
<feature type="domain" description="OB-fold nucleic acid binding" evidence="8">
    <location>
        <begin position="4"/>
        <end position="98"/>
    </location>
</feature>
<accession>F7NJY4</accession>
<dbReference type="GO" id="GO:0009318">
    <property type="term" value="C:exodeoxyribonuclease VII complex"/>
    <property type="evidence" value="ECO:0007669"/>
    <property type="project" value="UniProtKB-UniRule"/>
</dbReference>
<organism evidence="9 10">
    <name type="scientific">Acetonema longum DSM 6540</name>
    <dbReference type="NCBI Taxonomy" id="1009370"/>
    <lineage>
        <taxon>Bacteria</taxon>
        <taxon>Bacillati</taxon>
        <taxon>Bacillota</taxon>
        <taxon>Negativicutes</taxon>
        <taxon>Acetonemataceae</taxon>
        <taxon>Acetonema</taxon>
    </lineage>
</organism>
<reference evidence="9 10" key="1">
    <citation type="journal article" date="2011" name="EMBO J.">
        <title>Structural diversity of bacterial flagellar motors.</title>
        <authorList>
            <person name="Chen S."/>
            <person name="Beeby M."/>
            <person name="Murphy G.E."/>
            <person name="Leadbetter J.R."/>
            <person name="Hendrixson D.R."/>
            <person name="Briegel A."/>
            <person name="Li Z."/>
            <person name="Shi J."/>
            <person name="Tocheva E.I."/>
            <person name="Muller A."/>
            <person name="Dobro M.J."/>
            <person name="Jensen G.J."/>
        </authorList>
    </citation>
    <scope>NUCLEOTIDE SEQUENCE [LARGE SCALE GENOMIC DNA]</scope>
    <source>
        <strain evidence="9 10">DSM 6540</strain>
    </source>
</reference>
<comment type="catalytic activity">
    <reaction evidence="5 6">
        <text>Exonucleolytic cleavage in either 5'- to 3'- or 3'- to 5'-direction to yield nucleoside 5'-phosphates.</text>
        <dbReference type="EC" id="3.1.11.6"/>
    </reaction>
</comment>
<dbReference type="RefSeq" id="WP_004095899.1">
    <property type="nucleotide sequence ID" value="NZ_AFGF01000102.1"/>
</dbReference>
<evidence type="ECO:0000256" key="4">
    <source>
        <dbReference type="ARBA" id="ARBA00022839"/>
    </source>
</evidence>
<keyword evidence="2 5" id="KW-0540">Nuclease</keyword>
<dbReference type="GO" id="GO:0003676">
    <property type="term" value="F:nucleic acid binding"/>
    <property type="evidence" value="ECO:0007669"/>
    <property type="project" value="InterPro"/>
</dbReference>
<comment type="caution">
    <text evidence="9">The sequence shown here is derived from an EMBL/GenBank/DDBJ whole genome shotgun (WGS) entry which is preliminary data.</text>
</comment>
<dbReference type="STRING" id="1009370.ALO_11969"/>
<dbReference type="Pfam" id="PF13742">
    <property type="entry name" value="tRNA_anti_2"/>
    <property type="match status" value="1"/>
</dbReference>
<dbReference type="InterPro" id="IPR003753">
    <property type="entry name" value="Exonuc_VII_L"/>
</dbReference>
<dbReference type="NCBIfam" id="TIGR00237">
    <property type="entry name" value="xseA"/>
    <property type="match status" value="1"/>
</dbReference>
<comment type="function">
    <text evidence="5">Bidirectionally degrades single-stranded DNA into large acid-insoluble oligonucleotides, which are then degraded further into small acid-soluble oligonucleotides.</text>
</comment>
<dbReference type="Proteomes" id="UP000003240">
    <property type="component" value="Unassembled WGS sequence"/>
</dbReference>
<comment type="subunit">
    <text evidence="5">Heterooligomer composed of large and small subunits.</text>
</comment>
<comment type="similarity">
    <text evidence="5 6">Belongs to the XseA family.</text>
</comment>
<evidence type="ECO:0000256" key="2">
    <source>
        <dbReference type="ARBA" id="ARBA00022722"/>
    </source>
</evidence>
<keyword evidence="1 5" id="KW-0963">Cytoplasm</keyword>
<dbReference type="GO" id="GO:0008855">
    <property type="term" value="F:exodeoxyribonuclease VII activity"/>
    <property type="evidence" value="ECO:0007669"/>
    <property type="project" value="UniProtKB-UniRule"/>
</dbReference>
<evidence type="ECO:0000256" key="6">
    <source>
        <dbReference type="RuleBase" id="RU004355"/>
    </source>
</evidence>
<dbReference type="eggNOG" id="COG1570">
    <property type="taxonomic scope" value="Bacteria"/>
</dbReference>
<dbReference type="InterPro" id="IPR025824">
    <property type="entry name" value="OB-fold_nuc-bd_dom"/>
</dbReference>
<dbReference type="AlphaFoldDB" id="F7NJY4"/>
<dbReference type="HAMAP" id="MF_00378">
    <property type="entry name" value="Exonuc_7_L"/>
    <property type="match status" value="1"/>
</dbReference>
<evidence type="ECO:0000259" key="8">
    <source>
        <dbReference type="Pfam" id="PF13742"/>
    </source>
</evidence>
<gene>
    <name evidence="5" type="primary">xseA</name>
    <name evidence="9" type="ORF">ALO_11969</name>
</gene>
<dbReference type="CDD" id="cd04489">
    <property type="entry name" value="ExoVII_LU_OBF"/>
    <property type="match status" value="1"/>
</dbReference>
<proteinExistence type="inferred from homology"/>
<dbReference type="OrthoDB" id="9802795at2"/>
<dbReference type="InterPro" id="IPR020579">
    <property type="entry name" value="Exonuc_VII_lsu_C"/>
</dbReference>
<keyword evidence="3 5" id="KW-0378">Hydrolase</keyword>
<sequence length="406" mass="45067">MEIITVSELTRFIKRMFDADRRFASVFVRGEISNFKRHYSGHCYLTLKDSEAVIRVVMFRSKAQNIKFELRDGLKVVIGGYVSVFERDGQYQLYAEQLLPEGVGELSLAFAQLKDKLSKEGLFDEARKRPLPFLPKSIGVITSPTGAVIRDIITVAKRRHPGISILLYPVQVQGAEAPPQIVRALKIMNELQEADVLIVGRGGGSLEELWPFNDEQVARAIAASQIPVVSAVGHQTDFTLADFAADRRAATPSQAAEIVVPDIRELFKYMGTLTQRLELGMGNLTGRRRQRLEQLFASRALQQPRECTIAGRRQVVDLELQRLLSAYREATGEKKRTLAIAAEKLHALSPLAVLSRGYGIIRKCSGSELKPVASVQSVNSGDAVEIILQDGKLQAEIKTKSDEVIL</sequence>
<protein>
    <recommendedName>
        <fullName evidence="5">Exodeoxyribonuclease 7 large subunit</fullName>
        <ecNumber evidence="5">3.1.11.6</ecNumber>
    </recommendedName>
    <alternativeName>
        <fullName evidence="5">Exodeoxyribonuclease VII large subunit</fullName>
        <shortName evidence="5">Exonuclease VII large subunit</shortName>
    </alternativeName>
</protein>
<evidence type="ECO:0000256" key="5">
    <source>
        <dbReference type="HAMAP-Rule" id="MF_00378"/>
    </source>
</evidence>
<comment type="subcellular location">
    <subcellularLocation>
        <location evidence="5 6">Cytoplasm</location>
    </subcellularLocation>
</comment>